<sequence length="646" mass="71282">MEEEEEEAAALVVESRVEPPPVAGQSGGRKRGGKTSTMAVGSMAKGRAGQKATSKRKAEAEEAVAGEEKLEDCDGGGPRVVRVSKFDYSVENHLNAMDRISELCGEAVEEGGLDESEIRRFSSSLTFLRQVCHCTALLGDWRVFNYQPRDVKFASEAKKEFAGATNLPQFSSAAVPQEERLNGDATSMEPRDFVMYVGGSVWGLDWCPRVHESPVSTIKREFIAIAAHPPGSSYHKIGAALSGKGLVQIWSLFNVSGNEGEIPPLEKPQRGCKKSAVTEEKPSQVKRPRGRPRKKPLIEHTAKLDGKDQYVEPLGIQVPEDSPDLLCIEGVPGCTQQISVPENHGEKQSRNKVASTCDLTLENTVQRTVKNKAGEGNDSNEHNKSFISSQQILENSGEDPGRSNNVSNDGLLEISSTSGLIPNDVTLPRVVLCLAHNGRVAWDMKWRPCNPYDSKCKHRMGFLAVLLGNGSLEVWEVPHPNTIKVLYSSLNGEGTDPRFVKLEPVFRCSMLKSGGTQSIPLTVEWSTLPPHQFLLAGCHDGTVALWKFSENISSKDTRPLLCFSVGTVPIRAVAWAPVERRERVHEAKQISTLQKVATTVKRLLLFAVLVLAVIAVLHYGYKGLLWLSDWMNEVEYQRHRRRHQRI</sequence>
<comment type="caution">
    <text evidence="6">The sequence shown here is derived from an EMBL/GenBank/DDBJ whole genome shotgun (WGS) entry which is preliminary data.</text>
</comment>
<gene>
    <name evidence="6" type="ORF">PanWU01x14_014700</name>
</gene>
<feature type="region of interest" description="Disordered" evidence="4">
    <location>
        <begin position="1"/>
        <end position="63"/>
    </location>
</feature>
<evidence type="ECO:0000256" key="4">
    <source>
        <dbReference type="SAM" id="MobiDB-lite"/>
    </source>
</evidence>
<evidence type="ECO:0000256" key="5">
    <source>
        <dbReference type="SAM" id="Phobius"/>
    </source>
</evidence>
<comment type="subcellular location">
    <subcellularLocation>
        <location evidence="1">Nucleus</location>
    </subcellularLocation>
</comment>
<name>A0A2P5E0A3_PARAD</name>
<dbReference type="SUPFAM" id="SSF50978">
    <property type="entry name" value="WD40 repeat-like"/>
    <property type="match status" value="1"/>
</dbReference>
<dbReference type="AlphaFoldDB" id="A0A2P5E0A3"/>
<protein>
    <submittedName>
        <fullName evidence="6">Guanine nucleotide-binding protein, beta subunit</fullName>
    </submittedName>
</protein>
<evidence type="ECO:0000256" key="2">
    <source>
        <dbReference type="ARBA" id="ARBA00023163"/>
    </source>
</evidence>
<proteinExistence type="predicted"/>
<feature type="region of interest" description="Disordered" evidence="4">
    <location>
        <begin position="260"/>
        <end position="294"/>
    </location>
</feature>
<reference evidence="7" key="1">
    <citation type="submission" date="2016-06" db="EMBL/GenBank/DDBJ databases">
        <title>Parallel loss of symbiosis genes in relatives of nitrogen-fixing non-legume Parasponia.</title>
        <authorList>
            <person name="Van Velzen R."/>
            <person name="Holmer R."/>
            <person name="Bu F."/>
            <person name="Rutten L."/>
            <person name="Van Zeijl A."/>
            <person name="Liu W."/>
            <person name="Santuari L."/>
            <person name="Cao Q."/>
            <person name="Sharma T."/>
            <person name="Shen D."/>
            <person name="Roswanjaya Y."/>
            <person name="Wardhani T."/>
            <person name="Kalhor M.S."/>
            <person name="Jansen J."/>
            <person name="Van den Hoogen J."/>
            <person name="Gungor B."/>
            <person name="Hartog M."/>
            <person name="Hontelez J."/>
            <person name="Verver J."/>
            <person name="Yang W.-C."/>
            <person name="Schijlen E."/>
            <person name="Repin R."/>
            <person name="Schilthuizen M."/>
            <person name="Schranz E."/>
            <person name="Heidstra R."/>
            <person name="Miyata K."/>
            <person name="Fedorova E."/>
            <person name="Kohlen W."/>
            <person name="Bisseling T."/>
            <person name="Smit S."/>
            <person name="Geurts R."/>
        </authorList>
    </citation>
    <scope>NUCLEOTIDE SEQUENCE [LARGE SCALE GENOMIC DNA]</scope>
    <source>
        <strain evidence="7">cv. WU1-14</strain>
    </source>
</reference>
<dbReference type="Proteomes" id="UP000237105">
    <property type="component" value="Unassembled WGS sequence"/>
</dbReference>
<dbReference type="STRING" id="3476.A0A2P5E0A3"/>
<dbReference type="InterPro" id="IPR015943">
    <property type="entry name" value="WD40/YVTN_repeat-like_dom_sf"/>
</dbReference>
<keyword evidence="3" id="KW-0539">Nucleus</keyword>
<keyword evidence="5" id="KW-1133">Transmembrane helix</keyword>
<evidence type="ECO:0000256" key="1">
    <source>
        <dbReference type="ARBA" id="ARBA00004123"/>
    </source>
</evidence>
<feature type="compositionally biased region" description="Basic residues" evidence="4">
    <location>
        <begin position="284"/>
        <end position="294"/>
    </location>
</feature>
<organism evidence="6 7">
    <name type="scientific">Parasponia andersonii</name>
    <name type="common">Sponia andersonii</name>
    <dbReference type="NCBI Taxonomy" id="3476"/>
    <lineage>
        <taxon>Eukaryota</taxon>
        <taxon>Viridiplantae</taxon>
        <taxon>Streptophyta</taxon>
        <taxon>Embryophyta</taxon>
        <taxon>Tracheophyta</taxon>
        <taxon>Spermatophyta</taxon>
        <taxon>Magnoliopsida</taxon>
        <taxon>eudicotyledons</taxon>
        <taxon>Gunneridae</taxon>
        <taxon>Pentapetalae</taxon>
        <taxon>rosids</taxon>
        <taxon>fabids</taxon>
        <taxon>Rosales</taxon>
        <taxon>Cannabaceae</taxon>
        <taxon>Parasponia</taxon>
    </lineage>
</organism>
<dbReference type="OrthoDB" id="1193328at2759"/>
<evidence type="ECO:0000256" key="3">
    <source>
        <dbReference type="ARBA" id="ARBA00023242"/>
    </source>
</evidence>
<accession>A0A2P5E0A3</accession>
<dbReference type="GO" id="GO:0000127">
    <property type="term" value="C:transcription factor TFIIIC complex"/>
    <property type="evidence" value="ECO:0007669"/>
    <property type="project" value="TreeGrafter"/>
</dbReference>
<keyword evidence="7" id="KW-1185">Reference proteome</keyword>
<evidence type="ECO:0000313" key="6">
    <source>
        <dbReference type="EMBL" id="PON78969.1"/>
    </source>
</evidence>
<dbReference type="InterPro" id="IPR052416">
    <property type="entry name" value="GTF3C_component"/>
</dbReference>
<keyword evidence="5" id="KW-0812">Transmembrane</keyword>
<dbReference type="GO" id="GO:0005634">
    <property type="term" value="C:nucleus"/>
    <property type="evidence" value="ECO:0007669"/>
    <property type="project" value="UniProtKB-SubCell"/>
</dbReference>
<keyword evidence="5" id="KW-0472">Membrane</keyword>
<dbReference type="Gene3D" id="2.130.10.10">
    <property type="entry name" value="YVTN repeat-like/Quinoprotein amine dehydrogenase"/>
    <property type="match status" value="1"/>
</dbReference>
<dbReference type="PANTHER" id="PTHR15052:SF2">
    <property type="entry name" value="GENERAL TRANSCRIPTION FACTOR 3C POLYPEPTIDE 2"/>
    <property type="match status" value="1"/>
</dbReference>
<keyword evidence="2" id="KW-0804">Transcription</keyword>
<dbReference type="InterPro" id="IPR036322">
    <property type="entry name" value="WD40_repeat_dom_sf"/>
</dbReference>
<dbReference type="GO" id="GO:0006383">
    <property type="term" value="P:transcription by RNA polymerase III"/>
    <property type="evidence" value="ECO:0007669"/>
    <property type="project" value="TreeGrafter"/>
</dbReference>
<dbReference type="PANTHER" id="PTHR15052">
    <property type="entry name" value="RNA POLYMERASE III TRANSCRIPTION INITIATION FACTOR COMPLEX SUBUNIT"/>
    <property type="match status" value="1"/>
</dbReference>
<feature type="transmembrane region" description="Helical" evidence="5">
    <location>
        <begin position="603"/>
        <end position="621"/>
    </location>
</feature>
<dbReference type="EMBL" id="JXTB01000006">
    <property type="protein sequence ID" value="PON78969.1"/>
    <property type="molecule type" value="Genomic_DNA"/>
</dbReference>
<evidence type="ECO:0000313" key="7">
    <source>
        <dbReference type="Proteomes" id="UP000237105"/>
    </source>
</evidence>